<feature type="chain" id="PRO_5022045536" evidence="1">
    <location>
        <begin position="31"/>
        <end position="365"/>
    </location>
</feature>
<dbReference type="RefSeq" id="WP_144843638.1">
    <property type="nucleotide sequence ID" value="NZ_VNJI01000003.1"/>
</dbReference>
<sequence>MIKWIPSARFRAMALSIALGSMLAAPAAYADTRSNLEIQCISDQKSAAADGTISYHILYHNVSNKNMEKSWIKLKISEKLDVTELSGGNWDAVSRTIQWNMKDLKAQGAGVIHLNLKVKGTVTNGDDIAVECESSDDDSVGIKAPPVHVKVGTEIHQPAFNGYPDGGFHPNGKLTRAEAAAIMTRLGEPQSAGPGEVFSDVPANHWAYFYVQKMTQAGWMSGDGNGFHPDDPITRGELVTLLLRVRGIHELPLDNDFNDVKDHWAKNQISTAEALGFVGGVGLGKFDPSGSVNREDAAKLLALALTRGELLDGETKVTQHWPDVKRSTWSFGWVEELSLVAHEAKSQGLLKELLVRYLPEKTQSF</sequence>
<feature type="signal peptide" evidence="1">
    <location>
        <begin position="1"/>
        <end position="30"/>
    </location>
</feature>
<dbReference type="PROSITE" id="PS51272">
    <property type="entry name" value="SLH"/>
    <property type="match status" value="3"/>
</dbReference>
<organism evidence="3 4">
    <name type="scientific">Paenibacillus cremeus</name>
    <dbReference type="NCBI Taxonomy" id="2163881"/>
    <lineage>
        <taxon>Bacteria</taxon>
        <taxon>Bacillati</taxon>
        <taxon>Bacillota</taxon>
        <taxon>Bacilli</taxon>
        <taxon>Bacillales</taxon>
        <taxon>Paenibacillaceae</taxon>
        <taxon>Paenibacillus</taxon>
    </lineage>
</organism>
<dbReference type="OrthoDB" id="283370at2"/>
<gene>
    <name evidence="3" type="ORF">FPZ49_04230</name>
</gene>
<dbReference type="EMBL" id="VNJI01000003">
    <property type="protein sequence ID" value="TVY11439.1"/>
    <property type="molecule type" value="Genomic_DNA"/>
</dbReference>
<dbReference type="InterPro" id="IPR051465">
    <property type="entry name" value="Cell_Envelope_Struct_Comp"/>
</dbReference>
<dbReference type="InterPro" id="IPR001119">
    <property type="entry name" value="SLH_dom"/>
</dbReference>
<feature type="domain" description="SLH" evidence="2">
    <location>
        <begin position="131"/>
        <end position="193"/>
    </location>
</feature>
<accession>A0A559KH37</accession>
<reference evidence="3 4" key="1">
    <citation type="submission" date="2019-07" db="EMBL/GenBank/DDBJ databases">
        <authorList>
            <person name="Kim J."/>
        </authorList>
    </citation>
    <scope>NUCLEOTIDE SEQUENCE [LARGE SCALE GENOMIC DNA]</scope>
    <source>
        <strain evidence="3 4">JC52</strain>
    </source>
</reference>
<proteinExistence type="predicted"/>
<keyword evidence="4" id="KW-1185">Reference proteome</keyword>
<dbReference type="AlphaFoldDB" id="A0A559KH37"/>
<evidence type="ECO:0000313" key="3">
    <source>
        <dbReference type="EMBL" id="TVY11439.1"/>
    </source>
</evidence>
<protein>
    <submittedName>
        <fullName evidence="3">S-layer homology domain-containing protein</fullName>
    </submittedName>
</protein>
<dbReference type="PANTHER" id="PTHR43308">
    <property type="entry name" value="OUTER MEMBRANE PROTEIN ALPHA-RELATED"/>
    <property type="match status" value="1"/>
</dbReference>
<dbReference type="Pfam" id="PF00395">
    <property type="entry name" value="SLH"/>
    <property type="match status" value="3"/>
</dbReference>
<evidence type="ECO:0000259" key="2">
    <source>
        <dbReference type="PROSITE" id="PS51272"/>
    </source>
</evidence>
<evidence type="ECO:0000256" key="1">
    <source>
        <dbReference type="SAM" id="SignalP"/>
    </source>
</evidence>
<feature type="domain" description="SLH" evidence="2">
    <location>
        <begin position="257"/>
        <end position="315"/>
    </location>
</feature>
<dbReference type="Proteomes" id="UP000317036">
    <property type="component" value="Unassembled WGS sequence"/>
</dbReference>
<evidence type="ECO:0000313" key="4">
    <source>
        <dbReference type="Proteomes" id="UP000317036"/>
    </source>
</evidence>
<comment type="caution">
    <text evidence="3">The sequence shown here is derived from an EMBL/GenBank/DDBJ whole genome shotgun (WGS) entry which is preliminary data.</text>
</comment>
<keyword evidence="1" id="KW-0732">Signal</keyword>
<name>A0A559KH37_9BACL</name>
<feature type="domain" description="SLH" evidence="2">
    <location>
        <begin position="194"/>
        <end position="256"/>
    </location>
</feature>